<evidence type="ECO:0000313" key="11">
    <source>
        <dbReference type="Proteomes" id="UP000030651"/>
    </source>
</evidence>
<gene>
    <name evidence="10" type="ORF">PFICI_00631</name>
</gene>
<keyword evidence="8" id="KW-0862">Zinc</keyword>
<reference evidence="11" key="1">
    <citation type="journal article" date="2015" name="BMC Genomics">
        <title>Genomic and transcriptomic analysis of the endophytic fungus Pestalotiopsis fici reveals its lifestyle and high potential for synthesis of natural products.</title>
        <authorList>
            <person name="Wang X."/>
            <person name="Zhang X."/>
            <person name="Liu L."/>
            <person name="Xiang M."/>
            <person name="Wang W."/>
            <person name="Sun X."/>
            <person name="Che Y."/>
            <person name="Guo L."/>
            <person name="Liu G."/>
            <person name="Guo L."/>
            <person name="Wang C."/>
            <person name="Yin W.B."/>
            <person name="Stadler M."/>
            <person name="Zhang X."/>
            <person name="Liu X."/>
        </authorList>
    </citation>
    <scope>NUCLEOTIDE SEQUENCE [LARGE SCALE GENOMIC DNA]</scope>
    <source>
        <strain evidence="11">W106-1 / CGMCC3.15140</strain>
    </source>
</reference>
<dbReference type="InterPro" id="IPR008901">
    <property type="entry name" value="ACER"/>
</dbReference>
<feature type="binding site" evidence="8">
    <location>
        <position position="91"/>
    </location>
    <ligand>
        <name>Zn(2+)</name>
        <dbReference type="ChEBI" id="CHEBI:29105"/>
        <note>catalytic</note>
    </ligand>
</feature>
<dbReference type="Pfam" id="PF05875">
    <property type="entry name" value="Ceramidase"/>
    <property type="match status" value="1"/>
</dbReference>
<evidence type="ECO:0008006" key="12">
    <source>
        <dbReference type="Google" id="ProtNLM"/>
    </source>
</evidence>
<dbReference type="PANTHER" id="PTHR46187:SF3">
    <property type="entry name" value="ALKALINE CERAMIDASE 3"/>
    <property type="match status" value="1"/>
</dbReference>
<evidence type="ECO:0000256" key="3">
    <source>
        <dbReference type="ARBA" id="ARBA00022692"/>
    </source>
</evidence>
<comment type="subcellular location">
    <subcellularLocation>
        <location evidence="1">Membrane</location>
        <topology evidence="1">Multi-pass membrane protein</topology>
    </subcellularLocation>
</comment>
<protein>
    <recommendedName>
        <fullName evidence="12">Alkaline ceramidase 3</fullName>
    </recommendedName>
</protein>
<organism evidence="10 11">
    <name type="scientific">Pestalotiopsis fici (strain W106-1 / CGMCC3.15140)</name>
    <dbReference type="NCBI Taxonomy" id="1229662"/>
    <lineage>
        <taxon>Eukaryota</taxon>
        <taxon>Fungi</taxon>
        <taxon>Dikarya</taxon>
        <taxon>Ascomycota</taxon>
        <taxon>Pezizomycotina</taxon>
        <taxon>Sordariomycetes</taxon>
        <taxon>Xylariomycetidae</taxon>
        <taxon>Amphisphaeriales</taxon>
        <taxon>Sporocadaceae</taxon>
        <taxon>Pestalotiopsis</taxon>
    </lineage>
</organism>
<dbReference type="OrthoDB" id="187171at2759"/>
<dbReference type="EMBL" id="KI912109">
    <property type="protein sequence ID" value="ETS86803.1"/>
    <property type="molecule type" value="Genomic_DNA"/>
</dbReference>
<dbReference type="Proteomes" id="UP000030651">
    <property type="component" value="Unassembled WGS sequence"/>
</dbReference>
<dbReference type="eggNOG" id="KOG2329">
    <property type="taxonomic scope" value="Eukaryota"/>
</dbReference>
<dbReference type="GO" id="GO:0046514">
    <property type="term" value="P:ceramide catabolic process"/>
    <property type="evidence" value="ECO:0007669"/>
    <property type="project" value="TreeGrafter"/>
</dbReference>
<keyword evidence="6 9" id="KW-0472">Membrane</keyword>
<feature type="binding site" evidence="8">
    <location>
        <position position="250"/>
    </location>
    <ligand>
        <name>Zn(2+)</name>
        <dbReference type="ChEBI" id="CHEBI:29105"/>
        <note>catalytic</note>
    </ligand>
</feature>
<evidence type="ECO:0000256" key="6">
    <source>
        <dbReference type="ARBA" id="ARBA00023136"/>
    </source>
</evidence>
<keyword evidence="4" id="KW-0378">Hydrolase</keyword>
<feature type="binding site" evidence="8">
    <location>
        <position position="254"/>
    </location>
    <ligand>
        <name>Zn(2+)</name>
        <dbReference type="ChEBI" id="CHEBI:29105"/>
        <note>catalytic</note>
    </ligand>
</feature>
<evidence type="ECO:0000313" key="10">
    <source>
        <dbReference type="EMBL" id="ETS86803.1"/>
    </source>
</evidence>
<accession>W3XL67</accession>
<dbReference type="FunCoup" id="W3XL67">
    <property type="interactions" value="594"/>
</dbReference>
<feature type="transmembrane region" description="Helical" evidence="9">
    <location>
        <begin position="125"/>
        <end position="145"/>
    </location>
</feature>
<proteinExistence type="inferred from homology"/>
<keyword evidence="7" id="KW-0479">Metal-binding</keyword>
<dbReference type="AlphaFoldDB" id="W3XL67"/>
<dbReference type="GO" id="GO:0046513">
    <property type="term" value="P:ceramide biosynthetic process"/>
    <property type="evidence" value="ECO:0007669"/>
    <property type="project" value="TreeGrafter"/>
</dbReference>
<dbReference type="GO" id="GO:0005789">
    <property type="term" value="C:endoplasmic reticulum membrane"/>
    <property type="evidence" value="ECO:0007669"/>
    <property type="project" value="TreeGrafter"/>
</dbReference>
<comment type="cofactor">
    <cofactor evidence="8">
        <name>Zn(2+)</name>
        <dbReference type="ChEBI" id="CHEBI:29105"/>
    </cofactor>
</comment>
<dbReference type="GO" id="GO:0016811">
    <property type="term" value="F:hydrolase activity, acting on carbon-nitrogen (but not peptide) bonds, in linear amides"/>
    <property type="evidence" value="ECO:0007669"/>
    <property type="project" value="InterPro"/>
</dbReference>
<sequence length="262" mass="29945">MLDSILSALSFPYHEPREGYWGDKTVTLNFCEEDYVISYYCAEFCNTLTNLLFIWLGLKGIRDCLKYGHPAIFVVAFIGYMVVGTGSTLFHATLKYPMQLVDELSMIYTTCLMCFATFSYRRSRVFSILLGAALTGLAWFITARYYHTKDPQFHQDAYAVLTAVVVFSNMWIMEKSVRPALEKRQQERSPASRVPTADAIIKDMWILVATGLTIFLGGFLIWNLDNVYCSTIRPWRHNLGLPWAVVLEGHAWWHLMTGIGGE</sequence>
<evidence type="ECO:0000256" key="8">
    <source>
        <dbReference type="PIRSR" id="PIRSR608901-2"/>
    </source>
</evidence>
<feature type="binding site" evidence="7">
    <location>
        <position position="43"/>
    </location>
    <ligand>
        <name>Ca(2+)</name>
        <dbReference type="ChEBI" id="CHEBI:29108"/>
    </ligand>
</feature>
<feature type="transmembrane region" description="Helical" evidence="9">
    <location>
        <begin position="204"/>
        <end position="224"/>
    </location>
</feature>
<name>W3XL67_PESFW</name>
<evidence type="ECO:0000256" key="5">
    <source>
        <dbReference type="ARBA" id="ARBA00022989"/>
    </source>
</evidence>
<feature type="transmembrane region" description="Helical" evidence="9">
    <location>
        <begin position="37"/>
        <end position="58"/>
    </location>
</feature>
<dbReference type="GeneID" id="19265644"/>
<keyword evidence="5 9" id="KW-1133">Transmembrane helix</keyword>
<keyword evidence="3 9" id="KW-0812">Transmembrane</keyword>
<evidence type="ECO:0000256" key="1">
    <source>
        <dbReference type="ARBA" id="ARBA00004141"/>
    </source>
</evidence>
<dbReference type="PANTHER" id="PTHR46187">
    <property type="entry name" value="ALKALINE CERAMIDASE 3"/>
    <property type="match status" value="1"/>
</dbReference>
<feature type="transmembrane region" description="Helical" evidence="9">
    <location>
        <begin position="70"/>
        <end position="94"/>
    </location>
</feature>
<dbReference type="KEGG" id="pfy:PFICI_00631"/>
<dbReference type="InParanoid" id="W3XL67"/>
<comment type="similarity">
    <text evidence="2">Belongs to the alkaline ceramidase family.</text>
</comment>
<keyword evidence="7" id="KW-0106">Calcium</keyword>
<feature type="transmembrane region" description="Helical" evidence="9">
    <location>
        <begin position="100"/>
        <end position="118"/>
    </location>
</feature>
<dbReference type="RefSeq" id="XP_007827403.1">
    <property type="nucleotide sequence ID" value="XM_007829212.1"/>
</dbReference>
<keyword evidence="11" id="KW-1185">Reference proteome</keyword>
<feature type="binding site" evidence="7">
    <location>
        <position position="32"/>
    </location>
    <ligand>
        <name>Ca(2+)</name>
        <dbReference type="ChEBI" id="CHEBI:29108"/>
    </ligand>
</feature>
<evidence type="ECO:0000256" key="2">
    <source>
        <dbReference type="ARBA" id="ARBA00009780"/>
    </source>
</evidence>
<evidence type="ECO:0000256" key="7">
    <source>
        <dbReference type="PIRSR" id="PIRSR608901-1"/>
    </source>
</evidence>
<dbReference type="OMA" id="IMFEPLR"/>
<dbReference type="STRING" id="1229662.W3XL67"/>
<dbReference type="GO" id="GO:0046872">
    <property type="term" value="F:metal ion binding"/>
    <property type="evidence" value="ECO:0007669"/>
    <property type="project" value="UniProtKB-KW"/>
</dbReference>
<evidence type="ECO:0000256" key="4">
    <source>
        <dbReference type="ARBA" id="ARBA00022801"/>
    </source>
</evidence>
<evidence type="ECO:0000256" key="9">
    <source>
        <dbReference type="SAM" id="Phobius"/>
    </source>
</evidence>
<dbReference type="HOGENOM" id="CLU_063293_2_0_1"/>